<keyword evidence="3" id="KW-0472">Membrane</keyword>
<dbReference type="Proteomes" id="UP000515150">
    <property type="component" value="Chromosome 2"/>
</dbReference>
<name>A0A6P7PFC3_BETSP</name>
<evidence type="ECO:0000256" key="2">
    <source>
        <dbReference type="SAM" id="MobiDB-lite"/>
    </source>
</evidence>
<feature type="region of interest" description="Disordered" evidence="2">
    <location>
        <begin position="75"/>
        <end position="108"/>
    </location>
</feature>
<keyword evidence="4" id="KW-1185">Reference proteome</keyword>
<keyword evidence="3" id="KW-0812">Transmembrane</keyword>
<dbReference type="KEGG" id="bspl:114869042"/>
<feature type="compositionally biased region" description="Polar residues" evidence="2">
    <location>
        <begin position="92"/>
        <end position="102"/>
    </location>
</feature>
<proteinExistence type="predicted"/>
<dbReference type="AlphaFoldDB" id="A0A6P7PFC3"/>
<keyword evidence="3" id="KW-1133">Transmembrane helix</keyword>
<evidence type="ECO:0000313" key="5">
    <source>
        <dbReference type="RefSeq" id="XP_029028665.1"/>
    </source>
</evidence>
<sequence length="302" mass="35119">MDPAPSWVPGVLSFIASSLLIVLFGLISYKWNQHQNKKNNQRGHITADDGDVTSAVTRNISQFIDQTDGIKQLQDEKHRNNIDQEPVETVKPNISQSESSPLSADKEELETRNLIPESEKCSNLRSNTVAAAHEPQLKVVLALHRMKKLEDEVKRIPHLEEKLQLVECDLRTVTMRLETTQTELEHKRAEMQELQAEQRRREEAERKQLEHKDKQLHGLHQHRMEVQSLTEKNKKLEKLLSEVRKNNEQELMRTNQAARETWTLTLTELKDTQIKLEAEMSTNRKLRAENEELRKQLIKLSV</sequence>
<dbReference type="InParanoid" id="A0A6P7PFC3"/>
<feature type="coiled-coil region" evidence="1">
    <location>
        <begin position="177"/>
        <end position="296"/>
    </location>
</feature>
<dbReference type="RefSeq" id="XP_029028665.1">
    <property type="nucleotide sequence ID" value="XM_029172832.3"/>
</dbReference>
<evidence type="ECO:0000256" key="3">
    <source>
        <dbReference type="SAM" id="Phobius"/>
    </source>
</evidence>
<organism evidence="4 5">
    <name type="scientific">Betta splendens</name>
    <name type="common">Siamese fighting fish</name>
    <dbReference type="NCBI Taxonomy" id="158456"/>
    <lineage>
        <taxon>Eukaryota</taxon>
        <taxon>Metazoa</taxon>
        <taxon>Chordata</taxon>
        <taxon>Craniata</taxon>
        <taxon>Vertebrata</taxon>
        <taxon>Euteleostomi</taxon>
        <taxon>Actinopterygii</taxon>
        <taxon>Neopterygii</taxon>
        <taxon>Teleostei</taxon>
        <taxon>Neoteleostei</taxon>
        <taxon>Acanthomorphata</taxon>
        <taxon>Anabantaria</taxon>
        <taxon>Anabantiformes</taxon>
        <taxon>Anabantoidei</taxon>
        <taxon>Osphronemidae</taxon>
        <taxon>Betta</taxon>
    </lineage>
</organism>
<reference evidence="5" key="1">
    <citation type="submission" date="2025-08" db="UniProtKB">
        <authorList>
            <consortium name="RefSeq"/>
        </authorList>
    </citation>
    <scope>IDENTIFICATION</scope>
</reference>
<protein>
    <submittedName>
        <fullName evidence="5">Uncharacterized protein LOC114869042</fullName>
    </submittedName>
</protein>
<keyword evidence="1" id="KW-0175">Coiled coil</keyword>
<evidence type="ECO:0000313" key="4">
    <source>
        <dbReference type="Proteomes" id="UP000515150"/>
    </source>
</evidence>
<gene>
    <name evidence="5" type="primary">LOC114869042</name>
</gene>
<feature type="transmembrane region" description="Helical" evidence="3">
    <location>
        <begin position="6"/>
        <end position="29"/>
    </location>
</feature>
<evidence type="ECO:0000256" key="1">
    <source>
        <dbReference type="SAM" id="Coils"/>
    </source>
</evidence>
<accession>A0A6P7PFC3</accession>
<dbReference type="GeneID" id="114869042"/>